<dbReference type="Pfam" id="PF11449">
    <property type="entry name" value="ArsP_2"/>
    <property type="match status" value="1"/>
</dbReference>
<dbReference type="EMBL" id="FOJI01000003">
    <property type="protein sequence ID" value="SEW02561.1"/>
    <property type="molecule type" value="Genomic_DNA"/>
</dbReference>
<dbReference type="InterPro" id="IPR021552">
    <property type="entry name" value="ArsP_2"/>
</dbReference>
<protein>
    <recommendedName>
        <fullName evidence="4">Arsenic efflux protein</fullName>
    </recommendedName>
</protein>
<keyword evidence="1" id="KW-1133">Transmembrane helix</keyword>
<accession>A0A1I0NMY7</accession>
<feature type="transmembrane region" description="Helical" evidence="1">
    <location>
        <begin position="50"/>
        <end position="71"/>
    </location>
</feature>
<evidence type="ECO:0008006" key="4">
    <source>
        <dbReference type="Google" id="ProtNLM"/>
    </source>
</evidence>
<feature type="transmembrane region" description="Helical" evidence="1">
    <location>
        <begin position="12"/>
        <end position="29"/>
    </location>
</feature>
<keyword evidence="1" id="KW-0812">Transmembrane</keyword>
<name>A0A1I0NMY7_9FIRM</name>
<feature type="transmembrane region" description="Helical" evidence="1">
    <location>
        <begin position="262"/>
        <end position="283"/>
    </location>
</feature>
<feature type="transmembrane region" description="Helical" evidence="1">
    <location>
        <begin position="232"/>
        <end position="250"/>
    </location>
</feature>
<organism evidence="2 3">
    <name type="scientific">[Clostridium] fimetarium</name>
    <dbReference type="NCBI Taxonomy" id="99656"/>
    <lineage>
        <taxon>Bacteria</taxon>
        <taxon>Bacillati</taxon>
        <taxon>Bacillota</taxon>
        <taxon>Clostridia</taxon>
        <taxon>Lachnospirales</taxon>
        <taxon>Lachnospiraceae</taxon>
    </lineage>
</organism>
<keyword evidence="3" id="KW-1185">Reference proteome</keyword>
<proteinExistence type="predicted"/>
<dbReference type="AlphaFoldDB" id="A0A1I0NMY7"/>
<evidence type="ECO:0000313" key="3">
    <source>
        <dbReference type="Proteomes" id="UP000199701"/>
    </source>
</evidence>
<feature type="transmembrane region" description="Helical" evidence="1">
    <location>
        <begin position="101"/>
        <end position="124"/>
    </location>
</feature>
<dbReference type="NCBIfam" id="NF037962">
    <property type="entry name" value="arsenic_eff"/>
    <property type="match status" value="1"/>
</dbReference>
<dbReference type="STRING" id="99656.SAMN05421659_103225"/>
<dbReference type="RefSeq" id="WP_330385947.1">
    <property type="nucleotide sequence ID" value="NZ_FOJI01000003.1"/>
</dbReference>
<dbReference type="Proteomes" id="UP000199701">
    <property type="component" value="Unassembled WGS sequence"/>
</dbReference>
<keyword evidence="1" id="KW-0472">Membrane</keyword>
<sequence length="284" mass="30666">MLHVLTDTLIDSIKLFPFLLITYIVMEYLEHRTSSKTRDLIKKSGKFGPAIGGVLGAFPQCGFSAAASNLYAGRVITLGTLISIYLSTSDEMIPVFISEKVSVSIILTIVGIKIVVGMIAGFLIDLIMRRSANAIDINETIGGICEHEHCHCENGILKSALKHTLIIMMYIVLISFALNVLIFFIGQENLGHIILNQPFLGNLIAGMVGLIPNCAASVVITQLYLQGIMSTGSMLAGLLSAAGVGFLVLFKVNYDIKENVKIVAIVYVISVTIGIFVDLIGFVI</sequence>
<feature type="transmembrane region" description="Helical" evidence="1">
    <location>
        <begin position="199"/>
        <end position="225"/>
    </location>
</feature>
<evidence type="ECO:0000313" key="2">
    <source>
        <dbReference type="EMBL" id="SEW02561.1"/>
    </source>
</evidence>
<feature type="transmembrane region" description="Helical" evidence="1">
    <location>
        <begin position="165"/>
        <end position="187"/>
    </location>
</feature>
<gene>
    <name evidence="2" type="ORF">SAMN05421659_103225</name>
</gene>
<reference evidence="2 3" key="1">
    <citation type="submission" date="2016-10" db="EMBL/GenBank/DDBJ databases">
        <authorList>
            <person name="de Groot N.N."/>
        </authorList>
    </citation>
    <scope>NUCLEOTIDE SEQUENCE [LARGE SCALE GENOMIC DNA]</scope>
    <source>
        <strain evidence="2 3">DSM 9179</strain>
    </source>
</reference>
<evidence type="ECO:0000256" key="1">
    <source>
        <dbReference type="SAM" id="Phobius"/>
    </source>
</evidence>